<dbReference type="InterPro" id="IPR030513">
    <property type="entry name" value="Dehydrin_CS"/>
</dbReference>
<dbReference type="Gramene" id="KCW56700">
    <property type="protein sequence ID" value="KCW56700"/>
    <property type="gene ID" value="EUGRSUZ_I02392"/>
</dbReference>
<proteinExistence type="inferred from homology"/>
<accession>A0A059ATC8</accession>
<protein>
    <recommendedName>
        <fullName evidence="5">Dehydrin</fullName>
    </recommendedName>
</protein>
<feature type="compositionally biased region" description="Low complexity" evidence="3">
    <location>
        <begin position="81"/>
        <end position="91"/>
    </location>
</feature>
<dbReference type="GO" id="GO:0009414">
    <property type="term" value="P:response to water deprivation"/>
    <property type="evidence" value="ECO:0000318"/>
    <property type="project" value="GO_Central"/>
</dbReference>
<evidence type="ECO:0000256" key="2">
    <source>
        <dbReference type="RuleBase" id="RU003995"/>
    </source>
</evidence>
<evidence type="ECO:0000256" key="3">
    <source>
        <dbReference type="SAM" id="MobiDB-lite"/>
    </source>
</evidence>
<gene>
    <name evidence="4" type="ORF">EUGRSUZ_I02392</name>
</gene>
<reference evidence="4" key="1">
    <citation type="submission" date="2013-07" db="EMBL/GenBank/DDBJ databases">
        <title>The genome of Eucalyptus grandis.</title>
        <authorList>
            <person name="Schmutz J."/>
            <person name="Hayes R."/>
            <person name="Myburg A."/>
            <person name="Tuskan G."/>
            <person name="Grattapaglia D."/>
            <person name="Rokhsar D.S."/>
        </authorList>
    </citation>
    <scope>NUCLEOTIDE SEQUENCE</scope>
    <source>
        <tissue evidence="4">Leaf extractions</tissue>
    </source>
</reference>
<evidence type="ECO:0000313" key="4">
    <source>
        <dbReference type="EMBL" id="KCW56700.1"/>
    </source>
</evidence>
<evidence type="ECO:0008006" key="5">
    <source>
        <dbReference type="Google" id="ProtNLM"/>
    </source>
</evidence>
<feature type="compositionally biased region" description="Basic and acidic residues" evidence="3">
    <location>
        <begin position="106"/>
        <end position="122"/>
    </location>
</feature>
<feature type="compositionally biased region" description="Gly residues" evidence="3">
    <location>
        <begin position="47"/>
        <end position="62"/>
    </location>
</feature>
<name>A0A059ATC8_EUCGR</name>
<dbReference type="PROSITE" id="PS00823">
    <property type="entry name" value="DEHYDRIN_2"/>
    <property type="match status" value="2"/>
</dbReference>
<dbReference type="STRING" id="71139.A0A059ATC8"/>
<dbReference type="AlphaFoldDB" id="A0A059ATC8"/>
<dbReference type="OrthoDB" id="1166395at2759"/>
<dbReference type="InterPro" id="IPR000167">
    <property type="entry name" value="Dehydrin"/>
</dbReference>
<dbReference type="InParanoid" id="A0A059ATC8"/>
<sequence>MAGYGGQCGDSDMRRQNDEYGNTIRQTDEFGNPVPQTGYGTGVYSAGTGGAAGVTGGLGYGGDQQQQQRGGHHGGGGGGVLQRSGSSGSSSSEDDGQGGRRKKGIKEKIKEKIPGMGSKDEPQQQQQQQQQAGSYPTSTAVSGGYGTEMGQQQEKKGMMDKIKEKLPGHQ</sequence>
<dbReference type="KEGG" id="egr:104419699"/>
<dbReference type="PANTHER" id="PTHR33346">
    <property type="entry name" value="DEHYDRIN XERO 2-RELATED"/>
    <property type="match status" value="1"/>
</dbReference>
<dbReference type="GO" id="GO:0009737">
    <property type="term" value="P:response to abscisic acid"/>
    <property type="evidence" value="ECO:0000318"/>
    <property type="project" value="GO_Central"/>
</dbReference>
<feature type="compositionally biased region" description="Polar residues" evidence="3">
    <location>
        <begin position="132"/>
        <end position="141"/>
    </location>
</feature>
<dbReference type="eggNOG" id="ENOG502S4VW">
    <property type="taxonomic scope" value="Eukaryota"/>
</dbReference>
<dbReference type="EMBL" id="KK198761">
    <property type="protein sequence ID" value="KCW56700.1"/>
    <property type="molecule type" value="Genomic_DNA"/>
</dbReference>
<organism evidence="4">
    <name type="scientific">Eucalyptus grandis</name>
    <name type="common">Flooded gum</name>
    <dbReference type="NCBI Taxonomy" id="71139"/>
    <lineage>
        <taxon>Eukaryota</taxon>
        <taxon>Viridiplantae</taxon>
        <taxon>Streptophyta</taxon>
        <taxon>Embryophyta</taxon>
        <taxon>Tracheophyta</taxon>
        <taxon>Spermatophyta</taxon>
        <taxon>Magnoliopsida</taxon>
        <taxon>eudicotyledons</taxon>
        <taxon>Gunneridae</taxon>
        <taxon>Pentapetalae</taxon>
        <taxon>rosids</taxon>
        <taxon>malvids</taxon>
        <taxon>Myrtales</taxon>
        <taxon>Myrtaceae</taxon>
        <taxon>Myrtoideae</taxon>
        <taxon>Eucalypteae</taxon>
        <taxon>Eucalyptus</taxon>
    </lineage>
</organism>
<evidence type="ECO:0000256" key="1">
    <source>
        <dbReference type="ARBA" id="ARBA00008403"/>
    </source>
</evidence>
<feature type="region of interest" description="Disordered" evidence="3">
    <location>
        <begin position="1"/>
        <end position="170"/>
    </location>
</feature>
<feature type="compositionally biased region" description="Basic and acidic residues" evidence="3">
    <location>
        <begin position="153"/>
        <end position="170"/>
    </location>
</feature>
<comment type="similarity">
    <text evidence="1 2">Belongs to the plant dehydrin family.</text>
</comment>
<dbReference type="OMA" id="YAGERHE"/>
<dbReference type="Pfam" id="PF00257">
    <property type="entry name" value="Dehydrin"/>
    <property type="match status" value="1"/>
</dbReference>
<dbReference type="GO" id="GO:0046872">
    <property type="term" value="F:metal ion binding"/>
    <property type="evidence" value="ECO:0007669"/>
    <property type="project" value="UniProtKB-ARBA"/>
</dbReference>
<dbReference type="PANTHER" id="PTHR33346:SF42">
    <property type="entry name" value="DEHYDRIN XERO 1"/>
    <property type="match status" value="1"/>
</dbReference>
<dbReference type="GO" id="GO:0009631">
    <property type="term" value="P:cold acclimation"/>
    <property type="evidence" value="ECO:0000318"/>
    <property type="project" value="GO_Central"/>
</dbReference>